<organism evidence="1">
    <name type="scientific">marine metagenome</name>
    <dbReference type="NCBI Taxonomy" id="408172"/>
    <lineage>
        <taxon>unclassified sequences</taxon>
        <taxon>metagenomes</taxon>
        <taxon>ecological metagenomes</taxon>
    </lineage>
</organism>
<feature type="non-terminal residue" evidence="1">
    <location>
        <position position="43"/>
    </location>
</feature>
<dbReference type="AlphaFoldDB" id="A0A381P156"/>
<name>A0A381P156_9ZZZZ</name>
<proteinExistence type="predicted"/>
<evidence type="ECO:0000313" key="1">
    <source>
        <dbReference type="EMBL" id="SUZ60590.1"/>
    </source>
</evidence>
<dbReference type="EMBL" id="UINC01000753">
    <property type="protein sequence ID" value="SUZ60590.1"/>
    <property type="molecule type" value="Genomic_DNA"/>
</dbReference>
<accession>A0A381P156</accession>
<gene>
    <name evidence="1" type="ORF">METZ01_LOCUS13444</name>
</gene>
<reference evidence="1" key="1">
    <citation type="submission" date="2018-05" db="EMBL/GenBank/DDBJ databases">
        <authorList>
            <person name="Lanie J.A."/>
            <person name="Ng W.-L."/>
            <person name="Kazmierczak K.M."/>
            <person name="Andrzejewski T.M."/>
            <person name="Davidsen T.M."/>
            <person name="Wayne K.J."/>
            <person name="Tettelin H."/>
            <person name="Glass J.I."/>
            <person name="Rusch D."/>
            <person name="Podicherti R."/>
            <person name="Tsui H.-C.T."/>
            <person name="Winkler M.E."/>
        </authorList>
    </citation>
    <scope>NUCLEOTIDE SEQUENCE</scope>
</reference>
<protein>
    <submittedName>
        <fullName evidence="1">Uncharacterized protein</fullName>
    </submittedName>
</protein>
<feature type="non-terminal residue" evidence="1">
    <location>
        <position position="1"/>
    </location>
</feature>
<sequence length="43" mass="4895">RILAGLGTGCETQTTGFVIPVRWKHWPQDLPCQECVWLRLVDA</sequence>